<dbReference type="PANTHER" id="PTHR23155">
    <property type="entry name" value="DISEASE RESISTANCE PROTEIN RP"/>
    <property type="match status" value="1"/>
</dbReference>
<dbReference type="InterPro" id="IPR058922">
    <property type="entry name" value="WHD_DRP"/>
</dbReference>
<evidence type="ECO:0000313" key="7">
    <source>
        <dbReference type="EMBL" id="KAJ6366458.1"/>
    </source>
</evidence>
<comment type="caution">
    <text evidence="7">The sequence shown here is derived from an EMBL/GenBank/DDBJ whole genome shotgun (WGS) entry which is preliminary data.</text>
</comment>
<evidence type="ECO:0000256" key="3">
    <source>
        <dbReference type="SAM" id="SignalP"/>
    </source>
</evidence>
<dbReference type="Pfam" id="PF00931">
    <property type="entry name" value="NB-ARC"/>
    <property type="match status" value="1"/>
</dbReference>
<dbReference type="InterPro" id="IPR027417">
    <property type="entry name" value="P-loop_NTPase"/>
</dbReference>
<evidence type="ECO:0000313" key="8">
    <source>
        <dbReference type="Proteomes" id="UP001141253"/>
    </source>
</evidence>
<feature type="domain" description="Disease resistance protein winged helix" evidence="5">
    <location>
        <begin position="346"/>
        <end position="417"/>
    </location>
</feature>
<dbReference type="InterPro" id="IPR044974">
    <property type="entry name" value="Disease_R_plants"/>
</dbReference>
<keyword evidence="3" id="KW-0732">Signal</keyword>
<keyword evidence="8" id="KW-1185">Reference proteome</keyword>
<accession>A0ABQ9B0X0</accession>
<dbReference type="PANTHER" id="PTHR23155:SF955">
    <property type="entry name" value="AAA+ ATPASE DOMAIN-CONTAINING PROTEIN"/>
    <property type="match status" value="1"/>
</dbReference>
<evidence type="ECO:0000256" key="1">
    <source>
        <dbReference type="ARBA" id="ARBA00022737"/>
    </source>
</evidence>
<evidence type="ECO:0000259" key="6">
    <source>
        <dbReference type="Pfam" id="PF23598"/>
    </source>
</evidence>
<evidence type="ECO:0000259" key="5">
    <source>
        <dbReference type="Pfam" id="PF23559"/>
    </source>
</evidence>
<dbReference type="Gene3D" id="3.80.10.10">
    <property type="entry name" value="Ribonuclease Inhibitor"/>
    <property type="match status" value="1"/>
</dbReference>
<evidence type="ECO:0000256" key="2">
    <source>
        <dbReference type="ARBA" id="ARBA00022821"/>
    </source>
</evidence>
<dbReference type="Pfam" id="PF23559">
    <property type="entry name" value="WHD_DRP"/>
    <property type="match status" value="1"/>
</dbReference>
<protein>
    <recommendedName>
        <fullName evidence="9">NB-ARC domain-containing protein</fullName>
    </recommendedName>
</protein>
<dbReference type="InterPro" id="IPR002182">
    <property type="entry name" value="NB-ARC"/>
</dbReference>
<feature type="signal peptide" evidence="3">
    <location>
        <begin position="1"/>
        <end position="16"/>
    </location>
</feature>
<dbReference type="InterPro" id="IPR055414">
    <property type="entry name" value="LRR_R13L4/SHOC2-like"/>
</dbReference>
<dbReference type="SUPFAM" id="SSF52047">
    <property type="entry name" value="RNI-like"/>
    <property type="match status" value="1"/>
</dbReference>
<keyword evidence="1" id="KW-0677">Repeat</keyword>
<organism evidence="7 8">
    <name type="scientific">Salix suchowensis</name>
    <dbReference type="NCBI Taxonomy" id="1278906"/>
    <lineage>
        <taxon>Eukaryota</taxon>
        <taxon>Viridiplantae</taxon>
        <taxon>Streptophyta</taxon>
        <taxon>Embryophyta</taxon>
        <taxon>Tracheophyta</taxon>
        <taxon>Spermatophyta</taxon>
        <taxon>Magnoliopsida</taxon>
        <taxon>eudicotyledons</taxon>
        <taxon>Gunneridae</taxon>
        <taxon>Pentapetalae</taxon>
        <taxon>rosids</taxon>
        <taxon>fabids</taxon>
        <taxon>Malpighiales</taxon>
        <taxon>Salicaceae</taxon>
        <taxon>Saliceae</taxon>
        <taxon>Salix</taxon>
    </lineage>
</organism>
<feature type="chain" id="PRO_5047441357" description="NB-ARC domain-containing protein" evidence="3">
    <location>
        <begin position="17"/>
        <end position="726"/>
    </location>
</feature>
<proteinExistence type="predicted"/>
<evidence type="ECO:0008006" key="9">
    <source>
        <dbReference type="Google" id="ProtNLM"/>
    </source>
</evidence>
<feature type="domain" description="NB-ARC" evidence="4">
    <location>
        <begin position="156"/>
        <end position="242"/>
    </location>
</feature>
<reference evidence="7" key="2">
    <citation type="journal article" date="2023" name="Int. J. Mol. Sci.">
        <title>De Novo Assembly and Annotation of 11 Diverse Shrub Willow (Salix) Genomes Reveals Novel Gene Organization in Sex-Linked Regions.</title>
        <authorList>
            <person name="Hyden B."/>
            <person name="Feng K."/>
            <person name="Yates T.B."/>
            <person name="Jawdy S."/>
            <person name="Cereghino C."/>
            <person name="Smart L.B."/>
            <person name="Muchero W."/>
        </authorList>
    </citation>
    <scope>NUCLEOTIDE SEQUENCE</scope>
    <source>
        <tissue evidence="7">Shoot tip</tissue>
    </source>
</reference>
<dbReference type="Gene3D" id="3.40.50.300">
    <property type="entry name" value="P-loop containing nucleotide triphosphate hydrolases"/>
    <property type="match status" value="1"/>
</dbReference>
<dbReference type="PRINTS" id="PR00364">
    <property type="entry name" value="DISEASERSIST"/>
</dbReference>
<gene>
    <name evidence="7" type="ORF">OIU77_002945</name>
</gene>
<dbReference type="Proteomes" id="UP001141253">
    <property type="component" value="Chromosome 7"/>
</dbReference>
<name>A0ABQ9B0X0_9ROSI</name>
<dbReference type="SUPFAM" id="SSF52540">
    <property type="entry name" value="P-loop containing nucleoside triphosphate hydrolases"/>
    <property type="match status" value="1"/>
</dbReference>
<dbReference type="Gene3D" id="1.10.10.10">
    <property type="entry name" value="Winged helix-like DNA-binding domain superfamily/Winged helix DNA-binding domain"/>
    <property type="match status" value="1"/>
</dbReference>
<dbReference type="InterPro" id="IPR036388">
    <property type="entry name" value="WH-like_DNA-bd_sf"/>
</dbReference>
<dbReference type="Pfam" id="PF23598">
    <property type="entry name" value="LRR_14"/>
    <property type="match status" value="1"/>
</dbReference>
<dbReference type="EMBL" id="JAPFFI010000014">
    <property type="protein sequence ID" value="KAJ6366458.1"/>
    <property type="molecule type" value="Genomic_DNA"/>
</dbReference>
<reference evidence="7" key="1">
    <citation type="submission" date="2022-10" db="EMBL/GenBank/DDBJ databases">
        <authorList>
            <person name="Hyden B.L."/>
            <person name="Feng K."/>
            <person name="Yates T."/>
            <person name="Jawdy S."/>
            <person name="Smart L.B."/>
            <person name="Muchero W."/>
        </authorList>
    </citation>
    <scope>NUCLEOTIDE SEQUENCE</scope>
    <source>
        <tissue evidence="7">Shoot tip</tissue>
    </source>
</reference>
<evidence type="ECO:0000259" key="4">
    <source>
        <dbReference type="Pfam" id="PF00931"/>
    </source>
</evidence>
<sequence>MDAEWVALLLIQKFQALLLDGEFQVNEEQTERLLHAFYSTEDAADTFLARALLLQRQKLRGCNEAICQPFRGFKDFRIRFLFTVQIKKFMSLIEHDVCNNNIAGSSVQDGTIQNPRHQGTRRASSSYLEVGKDVVGLGDQAKELEEHLICTDENIQAATHELISVAGERGSGKTTLVRIVYEKVRIKKHFKYCIWVNVSNRVVKGRDVVLDMLKQVDEALAEAEESVFEQELVSRLGEVLRKGQMGRLSNEESWELFLKKICSAEDALSKNLDLSLITFKEKILKLCNGLPLLISLMGGILSMVELSNGEWSRVIEDADNLHGDILALSYKELPSRMKPCFLYMGMFPKGFEVPVRRLFQLWIAERLVTPSSSGELGPGEVEVFLEELINRNMIEVARWRSHGIPKTCRMPGAIYDVFSPKAAAEIGLFYIHCKSNYSSGDQPSFPVRRLASYLSIKNYPSSDWYIRSLRSYISFSTHRGGMPAGEIGKFLNKMILSRDVGWLTILDLEGVYKPRLPESFQKLLKLKYLGLRSTSVESLPVSVCDLPCLETLDVKHTMITSLPGSIWTAKNLQHLYMDWIRFDDISVQVSSDSEALSKLQTLWGLSISQDSPILDSLFNITSLRKLALRFSSASQNRLNDWISKKLTNLQSLRLRSIRNLGDRGSIKLTALQDHQKLMDLYLLGVLPRPVNIKQLPPNLKILTLSMSQLRKDPMQDARTATLPQHP</sequence>
<feature type="domain" description="Disease resistance R13L4/SHOC-2-like LRR" evidence="6">
    <location>
        <begin position="500"/>
        <end position="715"/>
    </location>
</feature>
<dbReference type="InterPro" id="IPR032675">
    <property type="entry name" value="LRR_dom_sf"/>
</dbReference>
<keyword evidence="2" id="KW-0611">Plant defense</keyword>